<dbReference type="Gene3D" id="2.60.60.30">
    <property type="entry name" value="sav2460 like domains"/>
    <property type="match status" value="1"/>
</dbReference>
<name>A0A1I1NAP1_9BACT</name>
<evidence type="ECO:0000313" key="4">
    <source>
        <dbReference type="Proteomes" id="UP000199514"/>
    </source>
</evidence>
<dbReference type="PANTHER" id="PTHR32097">
    <property type="entry name" value="CAMP-BINDING PROTEIN 1-RELATED"/>
    <property type="match status" value="1"/>
</dbReference>
<dbReference type="GO" id="GO:0046690">
    <property type="term" value="P:response to tellurium ion"/>
    <property type="evidence" value="ECO:0007669"/>
    <property type="project" value="UniProtKB-KW"/>
</dbReference>
<evidence type="ECO:0000256" key="1">
    <source>
        <dbReference type="ARBA" id="ARBA00022686"/>
    </source>
</evidence>
<reference evidence="3 4" key="1">
    <citation type="submission" date="2016-10" db="EMBL/GenBank/DDBJ databases">
        <authorList>
            <person name="de Groot N.N."/>
        </authorList>
    </citation>
    <scope>NUCLEOTIDE SEQUENCE [LARGE SCALE GENOMIC DNA]</scope>
    <source>
        <strain evidence="3 4">DSM 6793</strain>
    </source>
</reference>
<dbReference type="Proteomes" id="UP000199514">
    <property type="component" value="Unassembled WGS sequence"/>
</dbReference>
<sequence>MAISLQKGSSFNLTKKEPALKKIMIGLGWEMTQGQKLDLDASVFMLASNGKLVGEEYFVFFNNLKSGDGSVQHTGDNRTGAGDEDDEMILVNLPIVNSAVKDILVTVSIHEAAARRHSFGLLQNAYIRIVDVETKREVLRYDLDAEFGNNTDVEFGKLHNENGEWHFTAVGVGSNKGLEGYVNAFA</sequence>
<evidence type="ECO:0000313" key="3">
    <source>
        <dbReference type="EMBL" id="SFC90800.1"/>
    </source>
</evidence>
<dbReference type="AlphaFoldDB" id="A0A1I1NAP1"/>
<dbReference type="CDD" id="cd06974">
    <property type="entry name" value="TerD_like"/>
    <property type="match status" value="1"/>
</dbReference>
<evidence type="ECO:0000259" key="2">
    <source>
        <dbReference type="Pfam" id="PF02342"/>
    </source>
</evidence>
<keyword evidence="4" id="KW-1185">Reference proteome</keyword>
<protein>
    <submittedName>
        <fullName evidence="3">Tellurium resistance protein TerD</fullName>
    </submittedName>
</protein>
<organism evidence="3 4">
    <name type="scientific">Flexibacter flexilis DSM 6793</name>
    <dbReference type="NCBI Taxonomy" id="927664"/>
    <lineage>
        <taxon>Bacteria</taxon>
        <taxon>Pseudomonadati</taxon>
        <taxon>Bacteroidota</taxon>
        <taxon>Cytophagia</taxon>
        <taxon>Cytophagales</taxon>
        <taxon>Flexibacteraceae</taxon>
        <taxon>Flexibacter</taxon>
    </lineage>
</organism>
<dbReference type="InterPro" id="IPR003325">
    <property type="entry name" value="TerD"/>
</dbReference>
<dbReference type="RefSeq" id="WP_091515965.1">
    <property type="nucleotide sequence ID" value="NZ_FOLE01000012.1"/>
</dbReference>
<dbReference type="STRING" id="927664.SAMN05421780_1124"/>
<dbReference type="InterPro" id="IPR051324">
    <property type="entry name" value="Stress/Tellurium_Resist"/>
</dbReference>
<feature type="domain" description="TerD" evidence="2">
    <location>
        <begin position="1"/>
        <end position="185"/>
    </location>
</feature>
<dbReference type="PANTHER" id="PTHR32097:SF17">
    <property type="entry name" value="CAMP-BINDING PROTEIN 1-RELATED"/>
    <property type="match status" value="1"/>
</dbReference>
<proteinExistence type="predicted"/>
<accession>A0A1I1NAP1</accession>
<dbReference type="EMBL" id="FOLE01000012">
    <property type="protein sequence ID" value="SFC90800.1"/>
    <property type="molecule type" value="Genomic_DNA"/>
</dbReference>
<dbReference type="OrthoDB" id="4123258at2"/>
<keyword evidence="1" id="KW-0778">Tellurium resistance</keyword>
<gene>
    <name evidence="3" type="ORF">SAMN05421780_1124</name>
</gene>
<dbReference type="Pfam" id="PF02342">
    <property type="entry name" value="TerD"/>
    <property type="match status" value="1"/>
</dbReference>